<keyword evidence="5 6" id="KW-0472">Membrane</keyword>
<evidence type="ECO:0000256" key="4">
    <source>
        <dbReference type="ARBA" id="ARBA00022989"/>
    </source>
</evidence>
<dbReference type="Proteomes" id="UP000321807">
    <property type="component" value="Chromosome"/>
</dbReference>
<dbReference type="CDD" id="cd13125">
    <property type="entry name" value="MATE_like_10"/>
    <property type="match status" value="1"/>
</dbReference>
<feature type="transmembrane region" description="Helical" evidence="6">
    <location>
        <begin position="225"/>
        <end position="247"/>
    </location>
</feature>
<protein>
    <submittedName>
        <fullName evidence="7">O-antigen translocase</fullName>
    </submittedName>
</protein>
<dbReference type="PANTHER" id="PTHR30250">
    <property type="entry name" value="PST FAMILY PREDICTED COLANIC ACID TRANSPORTER"/>
    <property type="match status" value="1"/>
</dbReference>
<evidence type="ECO:0000256" key="5">
    <source>
        <dbReference type="ARBA" id="ARBA00023136"/>
    </source>
</evidence>
<feature type="transmembrane region" description="Helical" evidence="6">
    <location>
        <begin position="372"/>
        <end position="391"/>
    </location>
</feature>
<dbReference type="GO" id="GO:0005886">
    <property type="term" value="C:plasma membrane"/>
    <property type="evidence" value="ECO:0007669"/>
    <property type="project" value="UniProtKB-SubCell"/>
</dbReference>
<keyword evidence="2" id="KW-1003">Cell membrane</keyword>
<name>A0A5B9E6D2_9GAMM</name>
<evidence type="ECO:0000313" key="8">
    <source>
        <dbReference type="Proteomes" id="UP000321807"/>
    </source>
</evidence>
<dbReference type="InterPro" id="IPR044550">
    <property type="entry name" value="WzxE"/>
</dbReference>
<dbReference type="PANTHER" id="PTHR30250:SF11">
    <property type="entry name" value="O-ANTIGEN TRANSPORTER-RELATED"/>
    <property type="match status" value="1"/>
</dbReference>
<feature type="transmembrane region" description="Helical" evidence="6">
    <location>
        <begin position="346"/>
        <end position="365"/>
    </location>
</feature>
<dbReference type="KEGG" id="rgl:CS053_14890"/>
<comment type="subcellular location">
    <subcellularLocation>
        <location evidence="1">Cell membrane</location>
        <topology evidence="1">Multi-pass membrane protein</topology>
    </subcellularLocation>
</comment>
<feature type="transmembrane region" description="Helical" evidence="6">
    <location>
        <begin position="12"/>
        <end position="30"/>
    </location>
</feature>
<feature type="transmembrane region" description="Helical" evidence="6">
    <location>
        <begin position="308"/>
        <end position="334"/>
    </location>
</feature>
<evidence type="ECO:0000256" key="1">
    <source>
        <dbReference type="ARBA" id="ARBA00004651"/>
    </source>
</evidence>
<feature type="transmembrane region" description="Helical" evidence="6">
    <location>
        <begin position="130"/>
        <end position="148"/>
    </location>
</feature>
<gene>
    <name evidence="7" type="ORF">CS053_14890</name>
</gene>
<feature type="transmembrane region" description="Helical" evidence="6">
    <location>
        <begin position="42"/>
        <end position="65"/>
    </location>
</feature>
<keyword evidence="3 6" id="KW-0812">Transmembrane</keyword>
<dbReference type="InterPro" id="IPR050833">
    <property type="entry name" value="Poly_Biosynth_Transport"/>
</dbReference>
<dbReference type="Pfam" id="PF13440">
    <property type="entry name" value="Polysacc_synt_3"/>
    <property type="match status" value="1"/>
</dbReference>
<evidence type="ECO:0000313" key="7">
    <source>
        <dbReference type="EMBL" id="QEE25646.1"/>
    </source>
</evidence>
<keyword evidence="4 6" id="KW-1133">Transmembrane helix</keyword>
<feature type="transmembrane region" description="Helical" evidence="6">
    <location>
        <begin position="160"/>
        <end position="179"/>
    </location>
</feature>
<feature type="transmembrane region" description="Helical" evidence="6">
    <location>
        <begin position="397"/>
        <end position="419"/>
    </location>
</feature>
<dbReference type="RefSeq" id="WP_147627973.1">
    <property type="nucleotide sequence ID" value="NZ_CP042807.1"/>
</dbReference>
<accession>A0A5B9E6D2</accession>
<feature type="transmembrane region" description="Helical" evidence="6">
    <location>
        <begin position="455"/>
        <end position="472"/>
    </location>
</feature>
<feature type="transmembrane region" description="Helical" evidence="6">
    <location>
        <begin position="185"/>
        <end position="204"/>
    </location>
</feature>
<evidence type="ECO:0000256" key="6">
    <source>
        <dbReference type="SAM" id="Phobius"/>
    </source>
</evidence>
<proteinExistence type="predicted"/>
<feature type="transmembrane region" description="Helical" evidence="6">
    <location>
        <begin position="267"/>
        <end position="287"/>
    </location>
</feature>
<reference evidence="7 8" key="1">
    <citation type="submission" date="2019-08" db="EMBL/GenBank/DDBJ databases">
        <title>Complete genome sequence of Rhodanobacter glycinis strain T01E-68 isolated from tomato root.</title>
        <authorList>
            <person name="Weon H.-Y."/>
            <person name="Lee S.A."/>
        </authorList>
    </citation>
    <scope>NUCLEOTIDE SEQUENCE [LARGE SCALE GENOMIC DNA]</scope>
    <source>
        <strain evidence="7 8">T01E-68</strain>
    </source>
</reference>
<dbReference type="EMBL" id="CP042807">
    <property type="protein sequence ID" value="QEE25646.1"/>
    <property type="molecule type" value="Genomic_DNA"/>
</dbReference>
<evidence type="ECO:0000256" key="3">
    <source>
        <dbReference type="ARBA" id="ARBA00022692"/>
    </source>
</evidence>
<feature type="transmembrane region" description="Helical" evidence="6">
    <location>
        <begin position="91"/>
        <end position="110"/>
    </location>
</feature>
<dbReference type="GO" id="GO:0009246">
    <property type="term" value="P:enterobacterial common antigen biosynthetic process"/>
    <property type="evidence" value="ECO:0007669"/>
    <property type="project" value="InterPro"/>
</dbReference>
<dbReference type="AlphaFoldDB" id="A0A5B9E6D2"/>
<evidence type="ECO:0000256" key="2">
    <source>
        <dbReference type="ARBA" id="ARBA00022475"/>
    </source>
</evidence>
<sequence>MSEESSHRQILRSTSIIGGAAVFNVLFGLVRTKVAALLLGPAGIGLIGLLQSLMTTASTVSALGFGNVGTRQIAEAAGLEDSAAVAAARRALFWGTLVLSVLGACVFWALRDVLAARVLGNPSWARDVGWLAIGVLMTVAAGSQVALLNGLRRIGDIARVSVLSAVLSTLLGVGTLLLLGKAGLLLFVLASPLASLLFGHFYVARLPKVRAVPTPLSQLFAQWRVLAQLGAAFMVAGLAATVGQLVVRTMIQREMGSNALGQFQAAWAISMTYIGFILAAMGTDYYPRLTAAIDDRSAVNRMVNEQTEVALLLASPIILIMLGGASWIIGLLYSSQFAEAVAILRWQVLGDVLKIASFPLAYIMLASGSGRTYMLAEGGAMAFFILLTWLGLPRMGIQATGQAFLGMYAFYLVLVYGLARRRFGFRWTARVRALLGVLFVAALLVHVLAGWYEAAGVVVGIGASALFGAYAMKRLIGLSGSSVAIVKKLRSLILR</sequence>
<organism evidence="7 8">
    <name type="scientific">Rhodanobacter glycinis</name>
    <dbReference type="NCBI Taxonomy" id="582702"/>
    <lineage>
        <taxon>Bacteria</taxon>
        <taxon>Pseudomonadati</taxon>
        <taxon>Pseudomonadota</taxon>
        <taxon>Gammaproteobacteria</taxon>
        <taxon>Lysobacterales</taxon>
        <taxon>Rhodanobacteraceae</taxon>
        <taxon>Rhodanobacter</taxon>
    </lineage>
</organism>
<feature type="transmembrane region" description="Helical" evidence="6">
    <location>
        <begin position="431"/>
        <end position="449"/>
    </location>
</feature>